<reference evidence="11" key="1">
    <citation type="submission" date="2021-02" db="EMBL/GenBank/DDBJ databases">
        <authorList>
            <person name="Nowell W R."/>
        </authorList>
    </citation>
    <scope>NUCLEOTIDE SEQUENCE</scope>
</reference>
<comment type="similarity">
    <text evidence="7">Belongs to the argonaute family. Piwi subfamily.</text>
</comment>
<feature type="compositionally biased region" description="Low complexity" evidence="8">
    <location>
        <begin position="477"/>
        <end position="525"/>
    </location>
</feature>
<feature type="compositionally biased region" description="Polar residues" evidence="8">
    <location>
        <begin position="526"/>
        <end position="540"/>
    </location>
</feature>
<dbReference type="PROSITE" id="PS50821">
    <property type="entry name" value="PAZ"/>
    <property type="match status" value="1"/>
</dbReference>
<dbReference type="CDD" id="cd02845">
    <property type="entry name" value="PAZ_piwi_like"/>
    <property type="match status" value="1"/>
</dbReference>
<dbReference type="GO" id="GO:0005737">
    <property type="term" value="C:cytoplasm"/>
    <property type="evidence" value="ECO:0007669"/>
    <property type="project" value="UniProtKB-SubCell"/>
</dbReference>
<name>A0A816ZQR9_9BILA</name>
<evidence type="ECO:0000259" key="9">
    <source>
        <dbReference type="PROSITE" id="PS50821"/>
    </source>
</evidence>
<dbReference type="GO" id="GO:0031047">
    <property type="term" value="P:regulatory ncRNA-mediated gene silencing"/>
    <property type="evidence" value="ECO:0007669"/>
    <property type="project" value="UniProtKB-KW"/>
</dbReference>
<evidence type="ECO:0000256" key="2">
    <source>
        <dbReference type="ARBA" id="ARBA00022473"/>
    </source>
</evidence>
<feature type="domain" description="Piwi" evidence="10">
    <location>
        <begin position="1059"/>
        <end position="1351"/>
    </location>
</feature>
<dbReference type="InterPro" id="IPR003100">
    <property type="entry name" value="PAZ_dom"/>
</dbReference>
<keyword evidence="5" id="KW-0694">RNA-binding</keyword>
<dbReference type="InterPro" id="IPR036085">
    <property type="entry name" value="PAZ_dom_sf"/>
</dbReference>
<keyword evidence="6" id="KW-0943">RNA-mediated gene silencing</keyword>
<dbReference type="Proteomes" id="UP000663887">
    <property type="component" value="Unassembled WGS sequence"/>
</dbReference>
<evidence type="ECO:0000259" key="10">
    <source>
        <dbReference type="PROSITE" id="PS50822"/>
    </source>
</evidence>
<sequence length="1365" mass="155141">MSNSNQFYMKNLLFSARSNPWEQHSAVDSNATPNHKISYDLSSNDNIKEYSLPNMIIEPPDKLSKSHAFEFLQLTSSIESKSSSSDVMKDIEEDELVSSNNRESFAYDNLSHLSLLIPQQRSSHVITSFNNAAQSTKLTSNTNKRSSLLRSLFKRNSSKQSTYVVKQPIQNVQSRNKRRSISGGDHVKISLAKEIHVEHSFQAKHSSAMNIQGDISTNQENNNNQMQLPLQGLRYDFKDIKSISTTINSSEVQNPSKDSAISVPFISRLSNIKEKSLSSLPDSTLLYQNTNEQKQHIQSAHTVGSIPKIKAAHSSLEKISFNANQHKFYVQTPNYHYPKRLSTIKMLAKQYSLPATARNTTGLFWFNANQQAVKALSSGQTIALSSPHILLLVETPHRRLVTVLKQLQTVHLRIRQVHQQIPRVKAIANLVRPVEHQALNPNNQQRKSLMILPTKFVLVALDIMSERGRARGRGRSRPVVPGEPSSEPSGAAGITAPTSETPTESVTTSSAPTPTVPSASDTPTSEWSTTETAPTVQQSAIRRIGGGGTMSIPRGRGLDKLAPHMAGMSIGEHREGRSRGPPIHDDSQRRSVDPTRVNFREPGSEKQGTSGELIPLIANYVRILSAPQWLLYQYHVTFIPDSIDSRKTRRELLAQHKGVLQDVAFDGQTLYSFNDLGDDYETKSFHEAIGQDITMQLHKVAVQGPESPNFFHLSNLIMRKLLELAGMRMIGRSYYQFDKKVDIDRFSLTLFPGFETAINVYEGVLMMNVDLSHKVINNVSIYQRLQNIFAQFQEYKLAQDTAMRELVGQIVITTYNHKTYKVDDIAWDKTPQITFAKRDGTEMSLIDYYQERYQLQIVDHTQPLLVSKPSRQNRRAGITGPILLIPEFCRETGISDSMRNDFNLMKELASHTHIEPTPRYQSLMDMVNTINTAPRCRQYMSKWNLRLDDNLVELEARTLEPETINYSDRSVRYKQQEADWSRDGRSCRHLKPGHLDKWLVVYEGKQKPIANELINTLYNVCTPMGMRVEYPEIAELQNDRPETYLKALEQYCLNQQYNLVLCVLSNNRKDRYDALKKFLCMDTAVPSQMVLLKTLNKRGQLMSVATKIGIQISAKLGGEIWSVPIPSKSLMVIGIDSYHDKKRKQVSVAAFVATTNPQCTSYYSRIVMQTTTQELVDGISVCIRDALKAFFMQNNAMPERIVIYRDGVGDGQLQAVYEHELPQIEETFNKVQEGYAPKWAMIIVKKRGCSRFFAKNSHQLYNPPPGTIIDHTITHQNWFDFYLISQCARQGTAAPTHFNVIWDRTTFKVDHIQRLTFKLCHLYYNWPGTIRVPMVCQYAHKLSYLVGQSLHQDFNHDLSNKLFYL</sequence>
<dbReference type="SUPFAM" id="SSF101690">
    <property type="entry name" value="PAZ domain"/>
    <property type="match status" value="1"/>
</dbReference>
<comment type="subcellular location">
    <subcellularLocation>
        <location evidence="1">Cytoplasm</location>
    </subcellularLocation>
</comment>
<evidence type="ECO:0000313" key="11">
    <source>
        <dbReference type="EMBL" id="CAF2228788.1"/>
    </source>
</evidence>
<evidence type="ECO:0000256" key="8">
    <source>
        <dbReference type="SAM" id="MobiDB-lite"/>
    </source>
</evidence>
<feature type="region of interest" description="Disordered" evidence="8">
    <location>
        <begin position="469"/>
        <end position="609"/>
    </location>
</feature>
<dbReference type="FunFam" id="3.30.420.10:FF:000014">
    <property type="entry name" value="Piwi-like RNA-mediated gene silencing 1"/>
    <property type="match status" value="1"/>
</dbReference>
<dbReference type="SMART" id="SM00949">
    <property type="entry name" value="PAZ"/>
    <property type="match status" value="1"/>
</dbReference>
<organism evidence="11 12">
    <name type="scientific">Rotaria magnacalcarata</name>
    <dbReference type="NCBI Taxonomy" id="392030"/>
    <lineage>
        <taxon>Eukaryota</taxon>
        <taxon>Metazoa</taxon>
        <taxon>Spiralia</taxon>
        <taxon>Gnathifera</taxon>
        <taxon>Rotifera</taxon>
        <taxon>Eurotatoria</taxon>
        <taxon>Bdelloidea</taxon>
        <taxon>Philodinida</taxon>
        <taxon>Philodinidae</taxon>
        <taxon>Rotaria</taxon>
    </lineage>
</organism>
<dbReference type="SUPFAM" id="SSF53098">
    <property type="entry name" value="Ribonuclease H-like"/>
    <property type="match status" value="1"/>
</dbReference>
<keyword evidence="2" id="KW-0217">Developmental protein</keyword>
<evidence type="ECO:0000256" key="4">
    <source>
        <dbReference type="ARBA" id="ARBA00022782"/>
    </source>
</evidence>
<dbReference type="EMBL" id="CAJNRG010017458">
    <property type="protein sequence ID" value="CAF2228788.1"/>
    <property type="molecule type" value="Genomic_DNA"/>
</dbReference>
<dbReference type="Gene3D" id="2.170.260.10">
    <property type="entry name" value="paz domain"/>
    <property type="match status" value="1"/>
</dbReference>
<dbReference type="PROSITE" id="PS50822">
    <property type="entry name" value="PIWI"/>
    <property type="match status" value="1"/>
</dbReference>
<dbReference type="GO" id="GO:0003723">
    <property type="term" value="F:RNA binding"/>
    <property type="evidence" value="ECO:0007669"/>
    <property type="project" value="UniProtKB-KW"/>
</dbReference>
<keyword evidence="4" id="KW-0221">Differentiation</keyword>
<dbReference type="Pfam" id="PF23278">
    <property type="entry name" value="Piwi_N"/>
    <property type="match status" value="1"/>
</dbReference>
<dbReference type="InterPro" id="IPR003165">
    <property type="entry name" value="Piwi"/>
</dbReference>
<dbReference type="Gene3D" id="3.40.50.2300">
    <property type="match status" value="1"/>
</dbReference>
<dbReference type="FunFam" id="2.170.260.10:FF:000003">
    <property type="entry name" value="Piwi-like RNA-mediated gene silencing 2"/>
    <property type="match status" value="1"/>
</dbReference>
<dbReference type="SMART" id="SM00950">
    <property type="entry name" value="Piwi"/>
    <property type="match status" value="1"/>
</dbReference>
<keyword evidence="3" id="KW-0963">Cytoplasm</keyword>
<dbReference type="Pfam" id="PF02171">
    <property type="entry name" value="Piwi"/>
    <property type="match status" value="1"/>
</dbReference>
<dbReference type="CDD" id="cd04658">
    <property type="entry name" value="Piwi_piwi-like_Euk"/>
    <property type="match status" value="1"/>
</dbReference>
<evidence type="ECO:0000256" key="6">
    <source>
        <dbReference type="ARBA" id="ARBA00023158"/>
    </source>
</evidence>
<evidence type="ECO:0000256" key="5">
    <source>
        <dbReference type="ARBA" id="ARBA00022884"/>
    </source>
</evidence>
<feature type="domain" description="PAZ" evidence="9">
    <location>
        <begin position="780"/>
        <end position="893"/>
    </location>
</feature>
<accession>A0A816ZQR9</accession>
<feature type="compositionally biased region" description="Basic and acidic residues" evidence="8">
    <location>
        <begin position="571"/>
        <end position="604"/>
    </location>
</feature>
<evidence type="ECO:0000256" key="3">
    <source>
        <dbReference type="ARBA" id="ARBA00022490"/>
    </source>
</evidence>
<comment type="caution">
    <text evidence="11">The sequence shown here is derived from an EMBL/GenBank/DDBJ whole genome shotgun (WGS) entry which is preliminary data.</text>
</comment>
<dbReference type="InterPro" id="IPR012337">
    <property type="entry name" value="RNaseH-like_sf"/>
</dbReference>
<dbReference type="InterPro" id="IPR036397">
    <property type="entry name" value="RNaseH_sf"/>
</dbReference>
<dbReference type="PANTHER" id="PTHR22891">
    <property type="entry name" value="EUKARYOTIC TRANSLATION INITIATION FACTOR 2C"/>
    <property type="match status" value="1"/>
</dbReference>
<evidence type="ECO:0000256" key="7">
    <source>
        <dbReference type="ARBA" id="ARBA00038291"/>
    </source>
</evidence>
<proteinExistence type="inferred from homology"/>
<protein>
    <submittedName>
        <fullName evidence="11">Uncharacterized protein</fullName>
    </submittedName>
</protein>
<dbReference type="GO" id="GO:0030154">
    <property type="term" value="P:cell differentiation"/>
    <property type="evidence" value="ECO:0007669"/>
    <property type="project" value="UniProtKB-KW"/>
</dbReference>
<gene>
    <name evidence="11" type="ORF">XDN619_LOCUS34203</name>
</gene>
<dbReference type="Pfam" id="PF02170">
    <property type="entry name" value="PAZ"/>
    <property type="match status" value="1"/>
</dbReference>
<dbReference type="Gene3D" id="3.30.420.10">
    <property type="entry name" value="Ribonuclease H-like superfamily/Ribonuclease H"/>
    <property type="match status" value="1"/>
</dbReference>
<evidence type="ECO:0000313" key="12">
    <source>
        <dbReference type="Proteomes" id="UP000663887"/>
    </source>
</evidence>
<evidence type="ECO:0000256" key="1">
    <source>
        <dbReference type="ARBA" id="ARBA00004496"/>
    </source>
</evidence>